<reference evidence="2" key="1">
    <citation type="submission" date="2021-06" db="EMBL/GenBank/DDBJ databases">
        <authorList>
            <person name="Huq M.A."/>
        </authorList>
    </citation>
    <scope>NUCLEOTIDE SEQUENCE</scope>
    <source>
        <strain evidence="2">MAH-26</strain>
    </source>
</reference>
<feature type="chain" id="PRO_5039579993" description="T9SS type A sorting domain-containing protein" evidence="1">
    <location>
        <begin position="19"/>
        <end position="406"/>
    </location>
</feature>
<evidence type="ECO:0000313" key="3">
    <source>
        <dbReference type="Proteomes" id="UP000812270"/>
    </source>
</evidence>
<feature type="signal peptide" evidence="1">
    <location>
        <begin position="1"/>
        <end position="18"/>
    </location>
</feature>
<comment type="caution">
    <text evidence="2">The sequence shown here is derived from an EMBL/GenBank/DDBJ whole genome shotgun (WGS) entry which is preliminary data.</text>
</comment>
<dbReference type="PROSITE" id="PS51257">
    <property type="entry name" value="PROKAR_LIPOPROTEIN"/>
    <property type="match status" value="1"/>
</dbReference>
<dbReference type="AlphaFoldDB" id="A0A9E2SDI3"/>
<evidence type="ECO:0000256" key="1">
    <source>
        <dbReference type="SAM" id="SignalP"/>
    </source>
</evidence>
<dbReference type="Proteomes" id="UP000812270">
    <property type="component" value="Unassembled WGS sequence"/>
</dbReference>
<dbReference type="EMBL" id="JAHSPG010000008">
    <property type="protein sequence ID" value="MBV4357895.1"/>
    <property type="molecule type" value="Genomic_DNA"/>
</dbReference>
<accession>A0A9E2SDI3</accession>
<organism evidence="2 3">
    <name type="scientific">Pinibacter aurantiacus</name>
    <dbReference type="NCBI Taxonomy" id="2851599"/>
    <lineage>
        <taxon>Bacteria</taxon>
        <taxon>Pseudomonadati</taxon>
        <taxon>Bacteroidota</taxon>
        <taxon>Chitinophagia</taxon>
        <taxon>Chitinophagales</taxon>
        <taxon>Chitinophagaceae</taxon>
        <taxon>Pinibacter</taxon>
    </lineage>
</organism>
<gene>
    <name evidence="2" type="ORF">KTO63_12095</name>
</gene>
<protein>
    <recommendedName>
        <fullName evidence="4">T9SS type A sorting domain-containing protein</fullName>
    </recommendedName>
</protein>
<keyword evidence="3" id="KW-1185">Reference proteome</keyword>
<evidence type="ECO:0000313" key="2">
    <source>
        <dbReference type="EMBL" id="MBV4357895.1"/>
    </source>
</evidence>
<proteinExistence type="predicted"/>
<sequence length="406" mass="45256">MKLVITAALWLLAVSSFAQVQTRWLGIQGSSTAACYGVSYTDCWVNLLDNYYDRPGRWDTKIQQLAKFGATPFTGMPSSYAPLAGGPLPDPNVNVTKMLSFQPLVYAVIVSYPSNGYDTYSVQDAMFCLRTIRDSIVNSGAKCYITTTQPRGSATYANTTVRKRMAEIKDSVLMEFGNYAIDFWSVLVNPADSSILPQYDSGDHTHLNAAGNQVIFNQVIQKNIFEEVLPLPQFIFRAKQENNDVQVTWKNSKDERVKLFCVQRSDDGIHFSPIYTCGAGLDSYTYSDKQPEAGNNFYRLKVEYTSGYVDYSPVSLIVNRSNAFLVSEVLDTNGELKFKIHSKADQPVVVTVYNVEGEVIDNERRNIAGGQTSITLRNLNVAHGMYYLKCTAVKTGETIASAFMVR</sequence>
<name>A0A9E2SDI3_9BACT</name>
<dbReference type="RefSeq" id="WP_217791548.1">
    <property type="nucleotide sequence ID" value="NZ_JAHSPG010000008.1"/>
</dbReference>
<evidence type="ECO:0008006" key="4">
    <source>
        <dbReference type="Google" id="ProtNLM"/>
    </source>
</evidence>
<keyword evidence="1" id="KW-0732">Signal</keyword>